<dbReference type="GO" id="GO:0016811">
    <property type="term" value="F:hydrolase activity, acting on carbon-nitrogen (but not peptide) bonds, in linear amides"/>
    <property type="evidence" value="ECO:0007669"/>
    <property type="project" value="TreeGrafter"/>
</dbReference>
<dbReference type="SUPFAM" id="SSF102588">
    <property type="entry name" value="LmbE-like"/>
    <property type="match status" value="1"/>
</dbReference>
<dbReference type="Gene3D" id="3.40.50.10320">
    <property type="entry name" value="LmbE-like"/>
    <property type="match status" value="1"/>
</dbReference>
<keyword evidence="1" id="KW-0862">Zinc</keyword>
<dbReference type="RefSeq" id="WP_119424321.1">
    <property type="nucleotide sequence ID" value="NZ_QQXK01000010.1"/>
</dbReference>
<accession>A0A399JAK4</accession>
<evidence type="ECO:0000313" key="2">
    <source>
        <dbReference type="EMBL" id="RII42578.1"/>
    </source>
</evidence>
<dbReference type="InterPro" id="IPR024078">
    <property type="entry name" value="LmbE-like_dom_sf"/>
</dbReference>
<dbReference type="GO" id="GO:0016137">
    <property type="term" value="P:glycoside metabolic process"/>
    <property type="evidence" value="ECO:0007669"/>
    <property type="project" value="UniProtKB-ARBA"/>
</dbReference>
<dbReference type="Pfam" id="PF02585">
    <property type="entry name" value="PIG-L"/>
    <property type="match status" value="1"/>
</dbReference>
<evidence type="ECO:0000313" key="3">
    <source>
        <dbReference type="Proteomes" id="UP000265419"/>
    </source>
</evidence>
<gene>
    <name evidence="2" type="ORF">DWB68_06410</name>
</gene>
<dbReference type="PANTHER" id="PTHR12993">
    <property type="entry name" value="N-ACETYLGLUCOSAMINYL-PHOSPHATIDYLINOSITOL DE-N-ACETYLASE-RELATED"/>
    <property type="match status" value="1"/>
</dbReference>
<reference evidence="2 3" key="1">
    <citation type="submission" date="2018-07" db="EMBL/GenBank/DDBJ databases">
        <title>Arthrobacter sp. nov., isolated from raw cow's milk with high bacterial count.</title>
        <authorList>
            <person name="Hahne J."/>
            <person name="Isele D."/>
            <person name="Lipski A."/>
        </authorList>
    </citation>
    <scope>NUCLEOTIDE SEQUENCE [LARGE SCALE GENOMIC DNA]</scope>
    <source>
        <strain evidence="2 3">JZ R-35</strain>
    </source>
</reference>
<dbReference type="InterPro" id="IPR003737">
    <property type="entry name" value="GlcNAc_PI_deacetylase-related"/>
</dbReference>
<comment type="caution">
    <text evidence="2">The sequence shown here is derived from an EMBL/GenBank/DDBJ whole genome shotgun (WGS) entry which is preliminary data.</text>
</comment>
<keyword evidence="3" id="KW-1185">Reference proteome</keyword>
<protein>
    <submittedName>
        <fullName evidence="2">PIG-L family deacetylase</fullName>
    </submittedName>
</protein>
<evidence type="ECO:0000256" key="1">
    <source>
        <dbReference type="ARBA" id="ARBA00022833"/>
    </source>
</evidence>
<proteinExistence type="predicted"/>
<sequence>MNEQNTAAARPLDRRPPLLKALLAADVPDAVDTVVAFGAHPDDIDFGASGTLARWAAAGVAVHFVVMTKGDAGGFDPAERLGLEDTRRAEQEAAARAVGALSVRVWEEADGHLAPSDRLQRDVVRVLRELGPQLVLAPHPERDYERYQRSHPDHLACGEIVARAVYPALENPFAYPELEEEGLHAYRLRHLWFYGAPAARENRFVDVSEQLPTKLTALRSHLSQHPDVAAMESFVTRQLRAQGERGGLGPDVAAEAFHATEVNTAQTIAGF</sequence>
<dbReference type="AlphaFoldDB" id="A0A399JAK4"/>
<dbReference type="Proteomes" id="UP000265419">
    <property type="component" value="Unassembled WGS sequence"/>
</dbReference>
<name>A0A399JAK4_9MICC</name>
<organism evidence="2 3">
    <name type="scientific">Galactobacter valiniphilus</name>
    <dbReference type="NCBI Taxonomy" id="2676122"/>
    <lineage>
        <taxon>Bacteria</taxon>
        <taxon>Bacillati</taxon>
        <taxon>Actinomycetota</taxon>
        <taxon>Actinomycetes</taxon>
        <taxon>Micrococcales</taxon>
        <taxon>Micrococcaceae</taxon>
        <taxon>Galactobacter</taxon>
    </lineage>
</organism>
<dbReference type="PANTHER" id="PTHR12993:SF28">
    <property type="entry name" value="LMBE FAMILY PROTEIN"/>
    <property type="match status" value="1"/>
</dbReference>
<dbReference type="EMBL" id="QQXK01000010">
    <property type="protein sequence ID" value="RII42578.1"/>
    <property type="molecule type" value="Genomic_DNA"/>
</dbReference>